<dbReference type="RefSeq" id="WP_201824737.1">
    <property type="nucleotide sequence ID" value="NZ_JAERRA010000001.1"/>
</dbReference>
<dbReference type="HAMAP" id="MF_01477">
    <property type="entry name" value="Iojap_RsfS"/>
    <property type="match status" value="1"/>
</dbReference>
<comment type="subcellular location">
    <subcellularLocation>
        <location evidence="2">Cytoplasm</location>
    </subcellularLocation>
</comment>
<feature type="compositionally biased region" description="Low complexity" evidence="3">
    <location>
        <begin position="155"/>
        <end position="165"/>
    </location>
</feature>
<feature type="compositionally biased region" description="Low complexity" evidence="3">
    <location>
        <begin position="220"/>
        <end position="235"/>
    </location>
</feature>
<dbReference type="AlphaFoldDB" id="A0A9X0XEE9"/>
<dbReference type="Proteomes" id="UP000643207">
    <property type="component" value="Unassembled WGS sequence"/>
</dbReference>
<dbReference type="GO" id="GO:0043023">
    <property type="term" value="F:ribosomal large subunit binding"/>
    <property type="evidence" value="ECO:0007669"/>
    <property type="project" value="TreeGrafter"/>
</dbReference>
<dbReference type="GO" id="GO:0005737">
    <property type="term" value="C:cytoplasm"/>
    <property type="evidence" value="ECO:0007669"/>
    <property type="project" value="UniProtKB-SubCell"/>
</dbReference>
<comment type="subunit">
    <text evidence="2">Interacts with ribosomal protein uL14 (rplN).</text>
</comment>
<dbReference type="InterPro" id="IPR043519">
    <property type="entry name" value="NT_sf"/>
</dbReference>
<dbReference type="GO" id="GO:0017148">
    <property type="term" value="P:negative regulation of translation"/>
    <property type="evidence" value="ECO:0007669"/>
    <property type="project" value="UniProtKB-UniRule"/>
</dbReference>
<dbReference type="EMBL" id="JAERRA010000001">
    <property type="protein sequence ID" value="MBL0719441.1"/>
    <property type="molecule type" value="Genomic_DNA"/>
</dbReference>
<name>A0A9X0XEE9_9BURK</name>
<proteinExistence type="inferred from homology"/>
<dbReference type="PANTHER" id="PTHR21043:SF0">
    <property type="entry name" value="MITOCHONDRIAL ASSEMBLY OF RIBOSOMAL LARGE SUBUNIT PROTEIN 1"/>
    <property type="match status" value="1"/>
</dbReference>
<dbReference type="InterPro" id="IPR004394">
    <property type="entry name" value="Iojap/RsfS/C7orf30"/>
</dbReference>
<sequence length="277" mass="28969">MDIRKLQRAIVDGLEDVKAQDIMVFNTEHLSPLFERVIVASGTSNRQTKALAASVRDAVKSKGFAVMRTEGEDNGEWIIVDCGAAVVHVMQPAIRTYYHLEEIWGEKPVKLKLGEAKTRLVKASEPIEAAPAPRPRRSGSAAEAMDKPARKVAAKKAAAPAPAKKAAAKKTAARKTVAAGSPAARPGSGMAAKPGSVPAKKRSVRRAEPVPVVVKVVGKPPAKKAVAERSPVARKVAAKKAAPRRSATAAAPAAAVPARKAPARKTAAGAAPRKPRG</sequence>
<comment type="similarity">
    <text evidence="1 2">Belongs to the Iojap/RsfS family.</text>
</comment>
<keyword evidence="2" id="KW-0963">Cytoplasm</keyword>
<feature type="compositionally biased region" description="Low complexity" evidence="3">
    <location>
        <begin position="244"/>
        <end position="277"/>
    </location>
</feature>
<keyword evidence="2" id="KW-0678">Repressor</keyword>
<dbReference type="Gene3D" id="3.30.460.10">
    <property type="entry name" value="Beta Polymerase, domain 2"/>
    <property type="match status" value="1"/>
</dbReference>
<accession>A0A9X0XEE9</accession>
<feature type="region of interest" description="Disordered" evidence="3">
    <location>
        <begin position="124"/>
        <end position="206"/>
    </location>
</feature>
<dbReference type="PANTHER" id="PTHR21043">
    <property type="entry name" value="IOJAP SUPERFAMILY ORTHOLOG"/>
    <property type="match status" value="1"/>
</dbReference>
<feature type="compositionally biased region" description="Low complexity" evidence="3">
    <location>
        <begin position="174"/>
        <end position="192"/>
    </location>
</feature>
<evidence type="ECO:0000313" key="5">
    <source>
        <dbReference type="Proteomes" id="UP000643207"/>
    </source>
</evidence>
<evidence type="ECO:0000256" key="1">
    <source>
        <dbReference type="ARBA" id="ARBA00010574"/>
    </source>
</evidence>
<protein>
    <recommendedName>
        <fullName evidence="2">Ribosomal silencing factor RsfS</fullName>
    </recommendedName>
</protein>
<reference evidence="4 5" key="1">
    <citation type="submission" date="2021-01" db="EMBL/GenBank/DDBJ databases">
        <title>Piscinibacter sp. Jin2 Genome sequencing and assembly.</title>
        <authorList>
            <person name="Kim I."/>
        </authorList>
    </citation>
    <scope>NUCLEOTIDE SEQUENCE [LARGE SCALE GENOMIC DNA]</scope>
    <source>
        <strain evidence="4 5">Jin2</strain>
    </source>
</reference>
<comment type="caution">
    <text evidence="4">The sequence shown here is derived from an EMBL/GenBank/DDBJ whole genome shotgun (WGS) entry which is preliminary data.</text>
</comment>
<gene>
    <name evidence="2 4" type="primary">rsfS</name>
    <name evidence="4" type="ORF">JI742_06010</name>
</gene>
<dbReference type="Pfam" id="PF02410">
    <property type="entry name" value="RsfS"/>
    <property type="match status" value="1"/>
</dbReference>
<evidence type="ECO:0000256" key="3">
    <source>
        <dbReference type="SAM" id="MobiDB-lite"/>
    </source>
</evidence>
<dbReference type="GO" id="GO:0090071">
    <property type="term" value="P:negative regulation of ribosome biogenesis"/>
    <property type="evidence" value="ECO:0007669"/>
    <property type="project" value="UniProtKB-UniRule"/>
</dbReference>
<comment type="function">
    <text evidence="2">Functions as a ribosomal silencing factor. Interacts with ribosomal protein uL14 (rplN), blocking formation of intersubunit bridge B8. Prevents association of the 30S and 50S ribosomal subunits and the formation of functional ribosomes, thus repressing translation.</text>
</comment>
<dbReference type="GO" id="GO:0042256">
    <property type="term" value="P:cytosolic ribosome assembly"/>
    <property type="evidence" value="ECO:0007669"/>
    <property type="project" value="UniProtKB-UniRule"/>
</dbReference>
<feature type="region of interest" description="Disordered" evidence="3">
    <location>
        <begin position="220"/>
        <end position="277"/>
    </location>
</feature>
<evidence type="ECO:0000256" key="2">
    <source>
        <dbReference type="HAMAP-Rule" id="MF_01477"/>
    </source>
</evidence>
<dbReference type="SUPFAM" id="SSF81301">
    <property type="entry name" value="Nucleotidyltransferase"/>
    <property type="match status" value="1"/>
</dbReference>
<keyword evidence="5" id="KW-1185">Reference proteome</keyword>
<keyword evidence="2" id="KW-0810">Translation regulation</keyword>
<dbReference type="NCBIfam" id="TIGR00090">
    <property type="entry name" value="rsfS_iojap_ybeB"/>
    <property type="match status" value="1"/>
</dbReference>
<organism evidence="4 5">
    <name type="scientific">Aquariibacter lacus</name>
    <dbReference type="NCBI Taxonomy" id="2801332"/>
    <lineage>
        <taxon>Bacteria</taxon>
        <taxon>Pseudomonadati</taxon>
        <taxon>Pseudomonadota</taxon>
        <taxon>Betaproteobacteria</taxon>
        <taxon>Burkholderiales</taxon>
        <taxon>Sphaerotilaceae</taxon>
        <taxon>Aquariibacter</taxon>
    </lineage>
</organism>
<evidence type="ECO:0000313" key="4">
    <source>
        <dbReference type="EMBL" id="MBL0719441.1"/>
    </source>
</evidence>